<dbReference type="Gene3D" id="3.40.50.2300">
    <property type="match status" value="2"/>
</dbReference>
<dbReference type="Proteomes" id="UP000629025">
    <property type="component" value="Unassembled WGS sequence"/>
</dbReference>
<proteinExistence type="predicted"/>
<dbReference type="Pfam" id="PF13377">
    <property type="entry name" value="Peripla_BP_3"/>
    <property type="match status" value="1"/>
</dbReference>
<keyword evidence="1" id="KW-0805">Transcription regulation</keyword>
<evidence type="ECO:0000313" key="6">
    <source>
        <dbReference type="Proteomes" id="UP000629025"/>
    </source>
</evidence>
<dbReference type="Pfam" id="PF00356">
    <property type="entry name" value="LacI"/>
    <property type="match status" value="1"/>
</dbReference>
<keyword evidence="2" id="KW-0238">DNA-binding</keyword>
<dbReference type="CDD" id="cd01392">
    <property type="entry name" value="HTH_LacI"/>
    <property type="match status" value="1"/>
</dbReference>
<dbReference type="PROSITE" id="PS00356">
    <property type="entry name" value="HTH_LACI_1"/>
    <property type="match status" value="1"/>
</dbReference>
<dbReference type="CDD" id="cd06267">
    <property type="entry name" value="PBP1_LacI_sugar_binding-like"/>
    <property type="match status" value="1"/>
</dbReference>
<reference evidence="6" key="1">
    <citation type="journal article" date="2019" name="Int. J. Syst. Evol. Microbiol.">
        <title>The Global Catalogue of Microorganisms (GCM) 10K type strain sequencing project: providing services to taxonomists for standard genome sequencing and annotation.</title>
        <authorList>
            <consortium name="The Broad Institute Genomics Platform"/>
            <consortium name="The Broad Institute Genome Sequencing Center for Infectious Disease"/>
            <person name="Wu L."/>
            <person name="Ma J."/>
        </authorList>
    </citation>
    <scope>NUCLEOTIDE SEQUENCE [LARGE SCALE GENOMIC DNA]</scope>
    <source>
        <strain evidence="6">CGMCC 1.15341</strain>
    </source>
</reference>
<evidence type="ECO:0000259" key="4">
    <source>
        <dbReference type="PROSITE" id="PS50932"/>
    </source>
</evidence>
<accession>A0ABQ1KEX2</accession>
<gene>
    <name evidence="5" type="ORF">GCM10011352_20100</name>
</gene>
<dbReference type="InterPro" id="IPR010982">
    <property type="entry name" value="Lambda_DNA-bd_dom_sf"/>
</dbReference>
<name>A0ABQ1KEX2_9GAMM</name>
<dbReference type="SUPFAM" id="SSF47413">
    <property type="entry name" value="lambda repressor-like DNA-binding domains"/>
    <property type="match status" value="1"/>
</dbReference>
<dbReference type="InterPro" id="IPR028082">
    <property type="entry name" value="Peripla_BP_I"/>
</dbReference>
<feature type="domain" description="HTH lacI-type" evidence="4">
    <location>
        <begin position="24"/>
        <end position="78"/>
    </location>
</feature>
<dbReference type="InterPro" id="IPR000843">
    <property type="entry name" value="HTH_LacI"/>
</dbReference>
<dbReference type="RefSeq" id="WP_188747878.1">
    <property type="nucleotide sequence ID" value="NZ_BMIJ01000004.1"/>
</dbReference>
<keyword evidence="6" id="KW-1185">Reference proteome</keyword>
<dbReference type="SUPFAM" id="SSF53822">
    <property type="entry name" value="Periplasmic binding protein-like I"/>
    <property type="match status" value="1"/>
</dbReference>
<dbReference type="PANTHER" id="PTHR30146:SF109">
    <property type="entry name" value="HTH-TYPE TRANSCRIPTIONAL REGULATOR GALS"/>
    <property type="match status" value="1"/>
</dbReference>
<evidence type="ECO:0000256" key="1">
    <source>
        <dbReference type="ARBA" id="ARBA00023015"/>
    </source>
</evidence>
<dbReference type="EMBL" id="BMIJ01000004">
    <property type="protein sequence ID" value="GGB94037.1"/>
    <property type="molecule type" value="Genomic_DNA"/>
</dbReference>
<dbReference type="Gene3D" id="1.10.260.40">
    <property type="entry name" value="lambda repressor-like DNA-binding domains"/>
    <property type="match status" value="1"/>
</dbReference>
<protein>
    <submittedName>
        <fullName evidence="5">LacI family transcriptional regulator</fullName>
    </submittedName>
</protein>
<evidence type="ECO:0000256" key="2">
    <source>
        <dbReference type="ARBA" id="ARBA00023125"/>
    </source>
</evidence>
<dbReference type="PANTHER" id="PTHR30146">
    <property type="entry name" value="LACI-RELATED TRANSCRIPTIONAL REPRESSOR"/>
    <property type="match status" value="1"/>
</dbReference>
<dbReference type="InterPro" id="IPR046335">
    <property type="entry name" value="LacI/GalR-like_sensor"/>
</dbReference>
<evidence type="ECO:0000313" key="5">
    <source>
        <dbReference type="EMBL" id="GGB94037.1"/>
    </source>
</evidence>
<dbReference type="PROSITE" id="PS50932">
    <property type="entry name" value="HTH_LACI_2"/>
    <property type="match status" value="1"/>
</dbReference>
<evidence type="ECO:0000256" key="3">
    <source>
        <dbReference type="ARBA" id="ARBA00023163"/>
    </source>
</evidence>
<keyword evidence="3" id="KW-0804">Transcription</keyword>
<comment type="caution">
    <text evidence="5">The sequence shown here is derived from an EMBL/GenBank/DDBJ whole genome shotgun (WGS) entry which is preliminary data.</text>
</comment>
<organism evidence="5 6">
    <name type="scientific">Marinobacterium zhoushanense</name>
    <dbReference type="NCBI Taxonomy" id="1679163"/>
    <lineage>
        <taxon>Bacteria</taxon>
        <taxon>Pseudomonadati</taxon>
        <taxon>Pseudomonadota</taxon>
        <taxon>Gammaproteobacteria</taxon>
        <taxon>Oceanospirillales</taxon>
        <taxon>Oceanospirillaceae</taxon>
        <taxon>Marinobacterium</taxon>
    </lineage>
</organism>
<dbReference type="SMART" id="SM00354">
    <property type="entry name" value="HTH_LACI"/>
    <property type="match status" value="1"/>
</dbReference>
<sequence>MASSHQPRAKHTSLQSTTGLGKSATIHEIAEAAGVSIASVSRALNGKPGISEKLRQHILKISEEINYRPSTAARQLIGGKNAVVAISMREHGFELRPYFTLLYMSLVVELGKQGKTPVFFSYSDSEKIHRQAGSAILLGEEVDEYRPEMLARQGIPYIRIDQWDTNFSISTDGVDGLYQATRYLIDKGCTRIAFIGEEIGRKLDFPTLPLPVPEHRILGYHKALDEAGMKPARIINIPFAYNSTLTAYRHLRSSLKSQPLDFDAIACESDEQAIGCITALEDEGIKVPDQVSVTGFDDLPLLAKDLTTVRQDIPQLAAEAVKLLNEAINGAAPHRVILPVTLIRRESA</sequence>